<evidence type="ECO:0000256" key="2">
    <source>
        <dbReference type="ARBA" id="ARBA00022491"/>
    </source>
</evidence>
<keyword evidence="3 12" id="KW-0235">DNA replication</keyword>
<keyword evidence="11 12" id="KW-0742">SOS response</keyword>
<evidence type="ECO:0000256" key="1">
    <source>
        <dbReference type="ARBA" id="ARBA00007484"/>
    </source>
</evidence>
<comment type="function">
    <text evidence="12">Represses a number of genes involved in the response to DNA damage (SOS response), including recA and lexA. In the presence of single-stranded DNA, RecA interacts with LexA causing an autocatalytic cleavage which disrupts the DNA-binding part of LexA, leading to derepression of the SOS regulon and eventually DNA repair.</text>
</comment>
<comment type="similarity">
    <text evidence="1 12 13">Belongs to the peptidase S24 family.</text>
</comment>
<comment type="subunit">
    <text evidence="12">Homodimer.</text>
</comment>
<protein>
    <recommendedName>
        <fullName evidence="12">LexA repressor</fullName>
        <ecNumber evidence="12">3.4.21.88</ecNumber>
    </recommendedName>
</protein>
<keyword evidence="9 12" id="KW-0804">Transcription</keyword>
<keyword evidence="2 12" id="KW-0678">Repressor</keyword>
<evidence type="ECO:0000256" key="13">
    <source>
        <dbReference type="RuleBase" id="RU003991"/>
    </source>
</evidence>
<dbReference type="GO" id="GO:0006508">
    <property type="term" value="P:proteolysis"/>
    <property type="evidence" value="ECO:0007669"/>
    <property type="project" value="InterPro"/>
</dbReference>
<evidence type="ECO:0000256" key="10">
    <source>
        <dbReference type="ARBA" id="ARBA00023204"/>
    </source>
</evidence>
<dbReference type="PANTHER" id="PTHR33516:SF2">
    <property type="entry name" value="LEXA REPRESSOR-RELATED"/>
    <property type="match status" value="1"/>
</dbReference>
<dbReference type="GO" id="GO:0006281">
    <property type="term" value="P:DNA repair"/>
    <property type="evidence" value="ECO:0007669"/>
    <property type="project" value="UniProtKB-UniRule"/>
</dbReference>
<proteinExistence type="inferred from homology"/>
<keyword evidence="8 12" id="KW-0238">DNA-binding</keyword>
<evidence type="ECO:0000256" key="6">
    <source>
        <dbReference type="ARBA" id="ARBA00022813"/>
    </source>
</evidence>
<dbReference type="Pfam" id="PF00717">
    <property type="entry name" value="Peptidase_S24"/>
    <property type="match status" value="1"/>
</dbReference>
<dbReference type="InterPro" id="IPR050077">
    <property type="entry name" value="LexA_repressor"/>
</dbReference>
<dbReference type="GO" id="GO:0004252">
    <property type="term" value="F:serine-type endopeptidase activity"/>
    <property type="evidence" value="ECO:0007669"/>
    <property type="project" value="UniProtKB-UniRule"/>
</dbReference>
<dbReference type="InterPro" id="IPR006200">
    <property type="entry name" value="LexA"/>
</dbReference>
<evidence type="ECO:0000256" key="8">
    <source>
        <dbReference type="ARBA" id="ARBA00023125"/>
    </source>
</evidence>
<evidence type="ECO:0000256" key="4">
    <source>
        <dbReference type="ARBA" id="ARBA00022763"/>
    </source>
</evidence>
<dbReference type="InterPro" id="IPR006197">
    <property type="entry name" value="Peptidase_S24_LexA"/>
</dbReference>
<dbReference type="GO" id="GO:0006260">
    <property type="term" value="P:DNA replication"/>
    <property type="evidence" value="ECO:0007669"/>
    <property type="project" value="UniProtKB-UniRule"/>
</dbReference>
<evidence type="ECO:0000256" key="12">
    <source>
        <dbReference type="HAMAP-Rule" id="MF_00015"/>
    </source>
</evidence>
<sequence>MNFSDLSERQQRIIHFIVEFTRRNHYPPSIREIGDHVRISSTSVVKYNLSKLESYGLISRAPDKSRGLSVNFPALLASGYPLQQNGESGQGGAFRKEPSTARTDVELEYTADELPEAKAPPQRRFRIPILGKIAAGSPIAVNPREAYDPEDWVELAEGMLNVPADNLFALRVQGDSMIDASVLDGDIVILRHQDTAEDGDMVAAWIEGDEETTLKFLQRDGPNVRLIPANPSPAYQPIVRPADKVRINGKVVSVIRVLK</sequence>
<feature type="domain" description="LexA repressor DNA-binding" evidence="15">
    <location>
        <begin position="4"/>
        <end position="67"/>
    </location>
</feature>
<keyword evidence="4 12" id="KW-0227">DNA damage</keyword>
<keyword evidence="10 12" id="KW-0234">DNA repair</keyword>
<dbReference type="InterPro" id="IPR036390">
    <property type="entry name" value="WH_DNA-bd_sf"/>
</dbReference>
<evidence type="ECO:0000259" key="15">
    <source>
        <dbReference type="Pfam" id="PF01726"/>
    </source>
</evidence>
<name>A0A7C1JI58_9CHLR</name>
<dbReference type="PANTHER" id="PTHR33516">
    <property type="entry name" value="LEXA REPRESSOR"/>
    <property type="match status" value="1"/>
</dbReference>
<dbReference type="GO" id="GO:0045892">
    <property type="term" value="P:negative regulation of DNA-templated transcription"/>
    <property type="evidence" value="ECO:0007669"/>
    <property type="project" value="UniProtKB-UniRule"/>
</dbReference>
<dbReference type="CDD" id="cd06529">
    <property type="entry name" value="S24_LexA-like"/>
    <property type="match status" value="1"/>
</dbReference>
<evidence type="ECO:0000259" key="14">
    <source>
        <dbReference type="Pfam" id="PF00717"/>
    </source>
</evidence>
<dbReference type="Pfam" id="PF01726">
    <property type="entry name" value="LexA_DNA_bind"/>
    <property type="match status" value="1"/>
</dbReference>
<evidence type="ECO:0000313" key="16">
    <source>
        <dbReference type="EMBL" id="HDX32021.1"/>
    </source>
</evidence>
<gene>
    <name evidence="12 16" type="primary">lexA</name>
    <name evidence="16" type="ORF">ENQ20_11105</name>
</gene>
<keyword evidence="7 12" id="KW-0805">Transcription regulation</keyword>
<dbReference type="HAMAP" id="MF_00015">
    <property type="entry name" value="LexA"/>
    <property type="match status" value="1"/>
</dbReference>
<evidence type="ECO:0000256" key="5">
    <source>
        <dbReference type="ARBA" id="ARBA00022801"/>
    </source>
</evidence>
<feature type="site" description="Cleavage; by autolysis" evidence="12">
    <location>
        <begin position="135"/>
        <end position="136"/>
    </location>
</feature>
<accession>A0A7C1JI58</accession>
<dbReference type="NCBIfam" id="TIGR00498">
    <property type="entry name" value="lexA"/>
    <property type="match status" value="1"/>
</dbReference>
<dbReference type="InterPro" id="IPR015927">
    <property type="entry name" value="Peptidase_S24_S26A/B/C"/>
</dbReference>
<dbReference type="GO" id="GO:0003677">
    <property type="term" value="F:DNA binding"/>
    <property type="evidence" value="ECO:0007669"/>
    <property type="project" value="UniProtKB-UniRule"/>
</dbReference>
<dbReference type="PRINTS" id="PR00726">
    <property type="entry name" value="LEXASERPTASE"/>
</dbReference>
<evidence type="ECO:0000256" key="11">
    <source>
        <dbReference type="ARBA" id="ARBA00023236"/>
    </source>
</evidence>
<dbReference type="InterPro" id="IPR036286">
    <property type="entry name" value="LexA/Signal_pep-like_sf"/>
</dbReference>
<evidence type="ECO:0000256" key="9">
    <source>
        <dbReference type="ARBA" id="ARBA00023163"/>
    </source>
</evidence>
<evidence type="ECO:0000256" key="7">
    <source>
        <dbReference type="ARBA" id="ARBA00023015"/>
    </source>
</evidence>
<dbReference type="AlphaFoldDB" id="A0A7C1JI58"/>
<dbReference type="EMBL" id="DSMG01000111">
    <property type="protein sequence ID" value="HDX32021.1"/>
    <property type="molecule type" value="Genomic_DNA"/>
</dbReference>
<evidence type="ECO:0000256" key="3">
    <source>
        <dbReference type="ARBA" id="ARBA00022705"/>
    </source>
</evidence>
<feature type="domain" description="Peptidase S24/S26A/S26B/S26C" evidence="14">
    <location>
        <begin position="128"/>
        <end position="252"/>
    </location>
</feature>
<comment type="catalytic activity">
    <reaction evidence="12">
        <text>Hydrolysis of Ala-|-Gly bond in repressor LexA.</text>
        <dbReference type="EC" id="3.4.21.88"/>
    </reaction>
</comment>
<keyword evidence="5 12" id="KW-0378">Hydrolase</keyword>
<organism evidence="16">
    <name type="scientific">Caldilinea aerophila</name>
    <dbReference type="NCBI Taxonomy" id="133453"/>
    <lineage>
        <taxon>Bacteria</taxon>
        <taxon>Bacillati</taxon>
        <taxon>Chloroflexota</taxon>
        <taxon>Caldilineae</taxon>
        <taxon>Caldilineales</taxon>
        <taxon>Caldilineaceae</taxon>
        <taxon>Caldilinea</taxon>
    </lineage>
</organism>
<dbReference type="SUPFAM" id="SSF51306">
    <property type="entry name" value="LexA/Signal peptidase"/>
    <property type="match status" value="1"/>
</dbReference>
<dbReference type="InterPro" id="IPR039418">
    <property type="entry name" value="LexA-like"/>
</dbReference>
<reference evidence="16" key="1">
    <citation type="journal article" date="2020" name="mSystems">
        <title>Genome- and Community-Level Interaction Insights into Carbon Utilization and Element Cycling Functions of Hydrothermarchaeota in Hydrothermal Sediment.</title>
        <authorList>
            <person name="Zhou Z."/>
            <person name="Liu Y."/>
            <person name="Xu W."/>
            <person name="Pan J."/>
            <person name="Luo Z.H."/>
            <person name="Li M."/>
        </authorList>
    </citation>
    <scope>NUCLEOTIDE SEQUENCE [LARGE SCALE GENOMIC DNA]</scope>
    <source>
        <strain evidence="16">SpSt-289</strain>
    </source>
</reference>
<dbReference type="Gene3D" id="2.10.109.10">
    <property type="entry name" value="Umud Fragment, subunit A"/>
    <property type="match status" value="1"/>
</dbReference>
<dbReference type="InterPro" id="IPR006199">
    <property type="entry name" value="LexA_DNA-bd_dom"/>
</dbReference>
<dbReference type="Gene3D" id="1.10.10.10">
    <property type="entry name" value="Winged helix-like DNA-binding domain superfamily/Winged helix DNA-binding domain"/>
    <property type="match status" value="1"/>
</dbReference>
<dbReference type="GO" id="GO:0009432">
    <property type="term" value="P:SOS response"/>
    <property type="evidence" value="ECO:0007669"/>
    <property type="project" value="UniProtKB-UniRule"/>
</dbReference>
<dbReference type="EC" id="3.4.21.88" evidence="12"/>
<keyword evidence="6 12" id="KW-0068">Autocatalytic cleavage</keyword>
<feature type="active site" description="For autocatalytic cleavage activity" evidence="12">
    <location>
        <position position="215"/>
    </location>
</feature>
<comment type="caution">
    <text evidence="16">The sequence shown here is derived from an EMBL/GenBank/DDBJ whole genome shotgun (WGS) entry which is preliminary data.</text>
</comment>
<dbReference type="InterPro" id="IPR036388">
    <property type="entry name" value="WH-like_DNA-bd_sf"/>
</dbReference>
<dbReference type="SUPFAM" id="SSF46785">
    <property type="entry name" value="Winged helix' DNA-binding domain"/>
    <property type="match status" value="1"/>
</dbReference>
<feature type="active site" description="For autocatalytic cleavage activity" evidence="12">
    <location>
        <position position="176"/>
    </location>
</feature>
<feature type="DNA-binding region" description="H-T-H motif" evidence="12">
    <location>
        <begin position="30"/>
        <end position="50"/>
    </location>
</feature>